<protein>
    <recommendedName>
        <fullName evidence="1">DUF4440 domain-containing protein</fullName>
    </recommendedName>
</protein>
<organism evidence="2 3">
    <name type="scientific">Bimuria novae-zelandiae CBS 107.79</name>
    <dbReference type="NCBI Taxonomy" id="1447943"/>
    <lineage>
        <taxon>Eukaryota</taxon>
        <taxon>Fungi</taxon>
        <taxon>Dikarya</taxon>
        <taxon>Ascomycota</taxon>
        <taxon>Pezizomycotina</taxon>
        <taxon>Dothideomycetes</taxon>
        <taxon>Pleosporomycetidae</taxon>
        <taxon>Pleosporales</taxon>
        <taxon>Massarineae</taxon>
        <taxon>Didymosphaeriaceae</taxon>
        <taxon>Bimuria</taxon>
    </lineage>
</organism>
<dbReference type="AlphaFoldDB" id="A0A6A5URY8"/>
<gene>
    <name evidence="2" type="ORF">BU23DRAFT_286786</name>
</gene>
<proteinExistence type="predicted"/>
<dbReference type="OrthoDB" id="2865667at2759"/>
<sequence>MPTLTNPTLTATICTLEHRAWAALCDAGSALFPLLSASPVLIFPGDRLFTATSAPTVHDILQDPSFKPWENYTLSHDEVVPLGDSAALVYYRVEATRESTPFRAICSSAWVLEGGHWKMVSHQQTLI</sequence>
<dbReference type="EMBL" id="ML976729">
    <property type="protein sequence ID" value="KAF1967721.1"/>
    <property type="molecule type" value="Genomic_DNA"/>
</dbReference>
<evidence type="ECO:0000313" key="3">
    <source>
        <dbReference type="Proteomes" id="UP000800036"/>
    </source>
</evidence>
<dbReference type="Proteomes" id="UP000800036">
    <property type="component" value="Unassembled WGS sequence"/>
</dbReference>
<keyword evidence="3" id="KW-1185">Reference proteome</keyword>
<dbReference type="Pfam" id="PF14534">
    <property type="entry name" value="DUF4440"/>
    <property type="match status" value="1"/>
</dbReference>
<dbReference type="Gene3D" id="3.10.450.50">
    <property type="match status" value="1"/>
</dbReference>
<name>A0A6A5URY8_9PLEO</name>
<dbReference type="InterPro" id="IPR027843">
    <property type="entry name" value="DUF4440"/>
</dbReference>
<dbReference type="InterPro" id="IPR032710">
    <property type="entry name" value="NTF2-like_dom_sf"/>
</dbReference>
<evidence type="ECO:0000313" key="2">
    <source>
        <dbReference type="EMBL" id="KAF1967721.1"/>
    </source>
</evidence>
<reference evidence="2" key="1">
    <citation type="journal article" date="2020" name="Stud. Mycol.">
        <title>101 Dothideomycetes genomes: a test case for predicting lifestyles and emergence of pathogens.</title>
        <authorList>
            <person name="Haridas S."/>
            <person name="Albert R."/>
            <person name="Binder M."/>
            <person name="Bloem J."/>
            <person name="Labutti K."/>
            <person name="Salamov A."/>
            <person name="Andreopoulos B."/>
            <person name="Baker S."/>
            <person name="Barry K."/>
            <person name="Bills G."/>
            <person name="Bluhm B."/>
            <person name="Cannon C."/>
            <person name="Castanera R."/>
            <person name="Culley D."/>
            <person name="Daum C."/>
            <person name="Ezra D."/>
            <person name="Gonzalez J."/>
            <person name="Henrissat B."/>
            <person name="Kuo A."/>
            <person name="Liang C."/>
            <person name="Lipzen A."/>
            <person name="Lutzoni F."/>
            <person name="Magnuson J."/>
            <person name="Mondo S."/>
            <person name="Nolan M."/>
            <person name="Ohm R."/>
            <person name="Pangilinan J."/>
            <person name="Park H.-J."/>
            <person name="Ramirez L."/>
            <person name="Alfaro M."/>
            <person name="Sun H."/>
            <person name="Tritt A."/>
            <person name="Yoshinaga Y."/>
            <person name="Zwiers L.-H."/>
            <person name="Turgeon B."/>
            <person name="Goodwin S."/>
            <person name="Spatafora J."/>
            <person name="Crous P."/>
            <person name="Grigoriev I."/>
        </authorList>
    </citation>
    <scope>NUCLEOTIDE SEQUENCE</scope>
    <source>
        <strain evidence="2">CBS 107.79</strain>
    </source>
</reference>
<accession>A0A6A5URY8</accession>
<evidence type="ECO:0000259" key="1">
    <source>
        <dbReference type="Pfam" id="PF14534"/>
    </source>
</evidence>
<dbReference type="SUPFAM" id="SSF54427">
    <property type="entry name" value="NTF2-like"/>
    <property type="match status" value="1"/>
</dbReference>
<feature type="domain" description="DUF4440" evidence="1">
    <location>
        <begin position="15"/>
        <end position="119"/>
    </location>
</feature>